<dbReference type="PANTHER" id="PTHR47481">
    <property type="match status" value="1"/>
</dbReference>
<dbReference type="Proteomes" id="UP000327157">
    <property type="component" value="Chromosome 12"/>
</dbReference>
<dbReference type="PANTHER" id="PTHR47481:SF30">
    <property type="entry name" value="CCHC-TYPE DOMAIN-CONTAINING PROTEIN"/>
    <property type="match status" value="1"/>
</dbReference>
<comment type="caution">
    <text evidence="2">The sequence shown here is derived from an EMBL/GenBank/DDBJ whole genome shotgun (WGS) entry which is preliminary data.</text>
</comment>
<dbReference type="Pfam" id="PF14223">
    <property type="entry name" value="Retrotran_gag_2"/>
    <property type="match status" value="1"/>
</dbReference>
<gene>
    <name evidence="2" type="ORF">D8674_008346</name>
</gene>
<reference evidence="2 3" key="1">
    <citation type="submission" date="2019-09" db="EMBL/GenBank/DDBJ databases">
        <authorList>
            <person name="Ou C."/>
        </authorList>
    </citation>
    <scope>NUCLEOTIDE SEQUENCE [LARGE SCALE GENOMIC DNA]</scope>
    <source>
        <strain evidence="2">S2</strain>
        <tissue evidence="2">Leaf</tissue>
    </source>
</reference>
<evidence type="ECO:0000313" key="3">
    <source>
        <dbReference type="Proteomes" id="UP000327157"/>
    </source>
</evidence>
<accession>A0A5N5HVG1</accession>
<dbReference type="OrthoDB" id="1845088at2759"/>
<reference evidence="3" key="2">
    <citation type="submission" date="2019-10" db="EMBL/GenBank/DDBJ databases">
        <title>A de novo genome assembly of a pear dwarfing rootstock.</title>
        <authorList>
            <person name="Wang F."/>
            <person name="Wang J."/>
            <person name="Li S."/>
            <person name="Zhang Y."/>
            <person name="Fang M."/>
            <person name="Ma L."/>
            <person name="Zhao Y."/>
            <person name="Jiang S."/>
        </authorList>
    </citation>
    <scope>NUCLEOTIDE SEQUENCE [LARGE SCALE GENOMIC DNA]</scope>
</reference>
<feature type="region of interest" description="Disordered" evidence="1">
    <location>
        <begin position="143"/>
        <end position="190"/>
    </location>
</feature>
<dbReference type="AlphaFoldDB" id="A0A5N5HVG1"/>
<name>A0A5N5HVG1_9ROSA</name>
<proteinExistence type="predicted"/>
<reference evidence="2 3" key="3">
    <citation type="submission" date="2019-11" db="EMBL/GenBank/DDBJ databases">
        <title>A de novo genome assembly of a pear dwarfing rootstock.</title>
        <authorList>
            <person name="Wang F."/>
            <person name="Wang J."/>
            <person name="Li S."/>
            <person name="Zhang Y."/>
            <person name="Fang M."/>
            <person name="Ma L."/>
            <person name="Zhao Y."/>
            <person name="Jiang S."/>
        </authorList>
    </citation>
    <scope>NUCLEOTIDE SEQUENCE [LARGE SCALE GENOMIC DNA]</scope>
    <source>
        <strain evidence="2">S2</strain>
        <tissue evidence="2">Leaf</tissue>
    </source>
</reference>
<evidence type="ECO:0008006" key="4">
    <source>
        <dbReference type="Google" id="ProtNLM"/>
    </source>
</evidence>
<sequence length="311" mass="33244">MVMSWINSSVHPTVLAALIGKTSSHSSWTTLRERYASQSTCRLLQLRSELMNTHRGDSSISDFLDKINCLVDTLSLSGAPISDSDLVAVILNNVGPAYESTVSSAQARKEAISYGALEALLLSAERRQKMHCSIIAETGPTALAATRGGHGGSHGNHGHGTFSSSSRGGRGSSSTLRNQYRPANPNRHPGAQFRAVHDGVLGALPSSGRIHYQICRRPGHSAIDCYNRLNMAYEGRVPAPKLQAFVAAAPLSSASTPAVQNWLFDSGTNVHITNDPGQVSNPRPYNGTDHVNRVVGGTGCSHEEDPFPRPE</sequence>
<evidence type="ECO:0000256" key="1">
    <source>
        <dbReference type="SAM" id="MobiDB-lite"/>
    </source>
</evidence>
<protein>
    <recommendedName>
        <fullName evidence="4">Retrotransposon gag domain-containing protein</fullName>
    </recommendedName>
</protein>
<keyword evidence="3" id="KW-1185">Reference proteome</keyword>
<evidence type="ECO:0000313" key="2">
    <source>
        <dbReference type="EMBL" id="KAB2630827.1"/>
    </source>
</evidence>
<organism evidence="2 3">
    <name type="scientific">Pyrus ussuriensis x Pyrus communis</name>
    <dbReference type="NCBI Taxonomy" id="2448454"/>
    <lineage>
        <taxon>Eukaryota</taxon>
        <taxon>Viridiplantae</taxon>
        <taxon>Streptophyta</taxon>
        <taxon>Embryophyta</taxon>
        <taxon>Tracheophyta</taxon>
        <taxon>Spermatophyta</taxon>
        <taxon>Magnoliopsida</taxon>
        <taxon>eudicotyledons</taxon>
        <taxon>Gunneridae</taxon>
        <taxon>Pentapetalae</taxon>
        <taxon>rosids</taxon>
        <taxon>fabids</taxon>
        <taxon>Rosales</taxon>
        <taxon>Rosaceae</taxon>
        <taxon>Amygdaloideae</taxon>
        <taxon>Maleae</taxon>
        <taxon>Pyrus</taxon>
    </lineage>
</organism>
<dbReference type="EMBL" id="SMOL01000143">
    <property type="protein sequence ID" value="KAB2630827.1"/>
    <property type="molecule type" value="Genomic_DNA"/>
</dbReference>